<keyword evidence="2" id="KW-0472">Membrane</keyword>
<dbReference type="RefSeq" id="XP_007802973.1">
    <property type="nucleotide sequence ID" value="XM_007804782.1"/>
</dbReference>
<dbReference type="EMBL" id="KE721218">
    <property type="protein sequence ID" value="ERF71379.1"/>
    <property type="molecule type" value="Genomic_DNA"/>
</dbReference>
<keyword evidence="2" id="KW-0812">Transmembrane</keyword>
<dbReference type="OrthoDB" id="10612929at2759"/>
<name>U1HQK8_ENDPU</name>
<reference evidence="4" key="1">
    <citation type="journal article" date="2014" name="BMC Genomics">
        <title>Genome characteristics reveal the impact of lichenization on lichen-forming fungus Endocarpon pusillum Hedwig (Verrucariales, Ascomycota).</title>
        <authorList>
            <person name="Wang Y.-Y."/>
            <person name="Liu B."/>
            <person name="Zhang X.-Y."/>
            <person name="Zhou Q.-M."/>
            <person name="Zhang T."/>
            <person name="Li H."/>
            <person name="Yu Y.-F."/>
            <person name="Zhang X.-L."/>
            <person name="Hao X.-Y."/>
            <person name="Wang M."/>
            <person name="Wang L."/>
            <person name="Wei J.-C."/>
        </authorList>
    </citation>
    <scope>NUCLEOTIDE SEQUENCE [LARGE SCALE GENOMIC DNA]</scope>
    <source>
        <strain evidence="4">Z07020 / HMAS-L-300199</strain>
    </source>
</reference>
<proteinExistence type="predicted"/>
<feature type="region of interest" description="Disordered" evidence="1">
    <location>
        <begin position="52"/>
        <end position="89"/>
    </location>
</feature>
<dbReference type="GeneID" id="19243886"/>
<accession>U1HQK8</accession>
<organism evidence="3 4">
    <name type="scientific">Endocarpon pusillum (strain Z07020 / HMAS-L-300199)</name>
    <name type="common">Lichen-forming fungus</name>
    <dbReference type="NCBI Taxonomy" id="1263415"/>
    <lineage>
        <taxon>Eukaryota</taxon>
        <taxon>Fungi</taxon>
        <taxon>Dikarya</taxon>
        <taxon>Ascomycota</taxon>
        <taxon>Pezizomycotina</taxon>
        <taxon>Eurotiomycetes</taxon>
        <taxon>Chaetothyriomycetidae</taxon>
        <taxon>Verrucariales</taxon>
        <taxon>Verrucariaceae</taxon>
        <taxon>Endocarpon</taxon>
    </lineage>
</organism>
<evidence type="ECO:0000313" key="3">
    <source>
        <dbReference type="EMBL" id="ERF71379.1"/>
    </source>
</evidence>
<feature type="compositionally biased region" description="Basic and acidic residues" evidence="1">
    <location>
        <begin position="76"/>
        <end position="89"/>
    </location>
</feature>
<sequence length="119" mass="13011">MHKAHLAFLVLLPAFLAAVLVGILLQWLLMKREQRRIEDLVELRTKSRNESVTAVGESNVDVRGADEGAGDGGKGTGKEKGNQGVKVKGEGRGDVCERWREGVWKTIPGSFDEENLGKV</sequence>
<feature type="transmembrane region" description="Helical" evidence="2">
    <location>
        <begin position="6"/>
        <end position="29"/>
    </location>
</feature>
<dbReference type="HOGENOM" id="CLU_2061467_0_0_1"/>
<evidence type="ECO:0000256" key="2">
    <source>
        <dbReference type="SAM" id="Phobius"/>
    </source>
</evidence>
<dbReference type="Proteomes" id="UP000019373">
    <property type="component" value="Unassembled WGS sequence"/>
</dbReference>
<evidence type="ECO:0000256" key="1">
    <source>
        <dbReference type="SAM" id="MobiDB-lite"/>
    </source>
</evidence>
<keyword evidence="2" id="KW-1133">Transmembrane helix</keyword>
<keyword evidence="4" id="KW-1185">Reference proteome</keyword>
<protein>
    <submittedName>
        <fullName evidence="3">Uncharacterized protein</fullName>
    </submittedName>
</protein>
<gene>
    <name evidence="3" type="ORF">EPUS_09051</name>
</gene>
<evidence type="ECO:0000313" key="4">
    <source>
        <dbReference type="Proteomes" id="UP000019373"/>
    </source>
</evidence>
<dbReference type="AlphaFoldDB" id="U1HQK8"/>